<dbReference type="OrthoDB" id="9765386at2"/>
<evidence type="ECO:0000313" key="2">
    <source>
        <dbReference type="EMBL" id="TYC49616.1"/>
    </source>
</evidence>
<dbReference type="NCBIfam" id="TIGR01641">
    <property type="entry name" value="phageSPP1_gp7"/>
    <property type="match status" value="1"/>
</dbReference>
<reference evidence="2 3" key="1">
    <citation type="submission" date="2019-01" db="EMBL/GenBank/DDBJ databases">
        <title>Weissella sp. nov., a novel lactic acid bacterium isolated from animal feces.</title>
        <authorList>
            <person name="Wang L.-T."/>
        </authorList>
    </citation>
    <scope>NUCLEOTIDE SEQUENCE [LARGE SCALE GENOMIC DNA]</scope>
    <source>
        <strain evidence="2 3">8H-2</strain>
    </source>
</reference>
<name>A0A6C2C7Q4_9LACO</name>
<organism evidence="2 3">
    <name type="scientific">Weissella muntiaci</name>
    <dbReference type="NCBI Taxonomy" id="2508881"/>
    <lineage>
        <taxon>Bacteria</taxon>
        <taxon>Bacillati</taxon>
        <taxon>Bacillota</taxon>
        <taxon>Bacilli</taxon>
        <taxon>Lactobacillales</taxon>
        <taxon>Lactobacillaceae</taxon>
        <taxon>Weissella</taxon>
    </lineage>
</organism>
<accession>A0A6C2C7Q4</accession>
<dbReference type="InterPro" id="IPR006528">
    <property type="entry name" value="Phage_head_morphogenesis_dom"/>
</dbReference>
<dbReference type="Pfam" id="PF04233">
    <property type="entry name" value="Phage_Mu_F"/>
    <property type="match status" value="1"/>
</dbReference>
<dbReference type="Proteomes" id="UP000371977">
    <property type="component" value="Unassembled WGS sequence"/>
</dbReference>
<keyword evidence="3" id="KW-1185">Reference proteome</keyword>
<dbReference type="EMBL" id="SDGZ01000014">
    <property type="protein sequence ID" value="TYC49616.1"/>
    <property type="molecule type" value="Genomic_DNA"/>
</dbReference>
<gene>
    <name evidence="2" type="ORF">ESZ50_05580</name>
</gene>
<comment type="caution">
    <text evidence="2">The sequence shown here is derived from an EMBL/GenBank/DDBJ whole genome shotgun (WGS) entry which is preliminary data.</text>
</comment>
<dbReference type="RefSeq" id="WP_148622608.1">
    <property type="nucleotide sequence ID" value="NZ_SDGZ01000014.1"/>
</dbReference>
<sequence>MANSYWTKRVDDIFAVLDAQEAELVPKLLNYYQGALNEINKKLFDFYDKYAKDNHISYDDAIQRVRTTELNDYVERANEYRKTLEKDSEALKRLNAQYVSSQMNRLELLKLEIQFEMIQATNNQYGDFTEYLKQESKYVYDALLAGQAIGSINADEIKTILSMQWSGANYSTRLWRIADAMVNALVDELTRAAVNGTNPRVTARKLRNTLKSGKYATERLVRTESTYVANSSIAKRYRDMGVERYEFEATIDNRTSSICKELNGNEYKLSNFQPGTNAPAMHPNCRSRIVPADSELTKYNKYLDDDTVDDLPKWNKKK</sequence>
<protein>
    <recommendedName>
        <fullName evidence="1">Phage head morphogenesis domain-containing protein</fullName>
    </recommendedName>
</protein>
<dbReference type="AlphaFoldDB" id="A0A6C2C7Q4"/>
<evidence type="ECO:0000313" key="3">
    <source>
        <dbReference type="Proteomes" id="UP000371977"/>
    </source>
</evidence>
<feature type="domain" description="Phage head morphogenesis" evidence="1">
    <location>
        <begin position="186"/>
        <end position="289"/>
    </location>
</feature>
<evidence type="ECO:0000259" key="1">
    <source>
        <dbReference type="Pfam" id="PF04233"/>
    </source>
</evidence>
<proteinExistence type="predicted"/>